<feature type="region of interest" description="Disordered" evidence="1">
    <location>
        <begin position="1"/>
        <end position="20"/>
    </location>
</feature>
<accession>A0A9D4A544</accession>
<protein>
    <submittedName>
        <fullName evidence="3">Uncharacterized protein</fullName>
    </submittedName>
</protein>
<dbReference type="SUPFAM" id="SSF46934">
    <property type="entry name" value="UBA-like"/>
    <property type="match status" value="1"/>
</dbReference>
<name>A0A9D4A544_9ROSI</name>
<dbReference type="Gene3D" id="1.10.8.10">
    <property type="entry name" value="DNA helicase RuvA subunit, C-terminal domain"/>
    <property type="match status" value="1"/>
</dbReference>
<evidence type="ECO:0000256" key="1">
    <source>
        <dbReference type="SAM" id="MobiDB-lite"/>
    </source>
</evidence>
<feature type="transmembrane region" description="Helical" evidence="2">
    <location>
        <begin position="162"/>
        <end position="184"/>
    </location>
</feature>
<dbReference type="CDD" id="cd14270">
    <property type="entry name" value="UBA"/>
    <property type="match status" value="1"/>
</dbReference>
<keyword evidence="2" id="KW-1133">Transmembrane helix</keyword>
<dbReference type="OrthoDB" id="980619at2759"/>
<keyword evidence="4" id="KW-1185">Reference proteome</keyword>
<feature type="compositionally biased region" description="Acidic residues" evidence="1">
    <location>
        <begin position="1"/>
        <end position="17"/>
    </location>
</feature>
<dbReference type="InterPro" id="IPR009060">
    <property type="entry name" value="UBA-like_sf"/>
</dbReference>
<organism evidence="3 4">
    <name type="scientific">Gossypium stocksii</name>
    <dbReference type="NCBI Taxonomy" id="47602"/>
    <lineage>
        <taxon>Eukaryota</taxon>
        <taxon>Viridiplantae</taxon>
        <taxon>Streptophyta</taxon>
        <taxon>Embryophyta</taxon>
        <taxon>Tracheophyta</taxon>
        <taxon>Spermatophyta</taxon>
        <taxon>Magnoliopsida</taxon>
        <taxon>eudicotyledons</taxon>
        <taxon>Gunneridae</taxon>
        <taxon>Pentapetalae</taxon>
        <taxon>rosids</taxon>
        <taxon>malvids</taxon>
        <taxon>Malvales</taxon>
        <taxon>Malvaceae</taxon>
        <taxon>Malvoideae</taxon>
        <taxon>Gossypium</taxon>
    </lineage>
</organism>
<comment type="caution">
    <text evidence="3">The sequence shown here is derived from an EMBL/GenBank/DDBJ whole genome shotgun (WGS) entry which is preliminary data.</text>
</comment>
<evidence type="ECO:0000313" key="4">
    <source>
        <dbReference type="Proteomes" id="UP000828251"/>
    </source>
</evidence>
<proteinExistence type="predicted"/>
<dbReference type="Proteomes" id="UP000828251">
    <property type="component" value="Unassembled WGS sequence"/>
</dbReference>
<dbReference type="AlphaFoldDB" id="A0A9D4A544"/>
<reference evidence="3 4" key="1">
    <citation type="journal article" date="2021" name="Plant Biotechnol. J.">
        <title>Multi-omics assisted identification of the key and species-specific regulatory components of drought-tolerant mechanisms in Gossypium stocksii.</title>
        <authorList>
            <person name="Yu D."/>
            <person name="Ke L."/>
            <person name="Zhang D."/>
            <person name="Wu Y."/>
            <person name="Sun Y."/>
            <person name="Mei J."/>
            <person name="Sun J."/>
            <person name="Sun Y."/>
        </authorList>
    </citation>
    <scope>NUCLEOTIDE SEQUENCE [LARGE SCALE GENOMIC DNA]</scope>
    <source>
        <strain evidence="4">cv. E1</strain>
        <tissue evidence="3">Leaf</tissue>
    </source>
</reference>
<keyword evidence="2" id="KW-0472">Membrane</keyword>
<dbReference type="EMBL" id="JAIQCV010000006">
    <property type="protein sequence ID" value="KAH1091327.1"/>
    <property type="molecule type" value="Genomic_DNA"/>
</dbReference>
<evidence type="ECO:0000313" key="3">
    <source>
        <dbReference type="EMBL" id="KAH1091327.1"/>
    </source>
</evidence>
<evidence type="ECO:0000256" key="2">
    <source>
        <dbReference type="SAM" id="Phobius"/>
    </source>
</evidence>
<keyword evidence="2" id="KW-0812">Transmembrane</keyword>
<sequence>MDLDPEDGFNDEEDYPDNEFFQQSESSKEYVVYLVDAFPKMFNTTCPGASILPSSSNSKLLDHLVGMGFSEELVVKVVQENGNDPFSFPCRLLKQLLPFSKILTLEIMSPSSEEGRKLLHLTKMGYLEVEASVAMERCGLCYLIHICNILVDGEKGAFFCNFITVMLFGVVGTLVSCTIISLGISNDLMETIYNNADVLKRSTSIYWNNKRKSGFKLMKKKIERATNEIRNVASLRLNEVCNWLTARLGLGG</sequence>
<gene>
    <name evidence="3" type="ORF">J1N35_018584</name>
</gene>